<evidence type="ECO:0000313" key="2">
    <source>
        <dbReference type="Proteomes" id="UP000218334"/>
    </source>
</evidence>
<keyword evidence="2" id="KW-1185">Reference proteome</keyword>
<organism evidence="1 2">
    <name type="scientific">Armillaria solidipes</name>
    <dbReference type="NCBI Taxonomy" id="1076256"/>
    <lineage>
        <taxon>Eukaryota</taxon>
        <taxon>Fungi</taxon>
        <taxon>Dikarya</taxon>
        <taxon>Basidiomycota</taxon>
        <taxon>Agaricomycotina</taxon>
        <taxon>Agaricomycetes</taxon>
        <taxon>Agaricomycetidae</taxon>
        <taxon>Agaricales</taxon>
        <taxon>Marasmiineae</taxon>
        <taxon>Physalacriaceae</taxon>
        <taxon>Armillaria</taxon>
    </lineage>
</organism>
<gene>
    <name evidence="1" type="ORF">ARMSODRAFT_167032</name>
</gene>
<dbReference type="EMBL" id="KZ293429">
    <property type="protein sequence ID" value="PBK69521.1"/>
    <property type="molecule type" value="Genomic_DNA"/>
</dbReference>
<accession>A0A2H3BF86</accession>
<name>A0A2H3BF86_9AGAR</name>
<proteinExistence type="predicted"/>
<sequence length="108" mass="12363">MSVATATVLPRERRFPHLLPPAPCTHPRNAGYEPMYGRINEYRDLHASMEDLNESEEEDRFRCLAHAPPLCPCSALYRLQPPRRVMLNCSERSGRRVSGLMLKRTSLA</sequence>
<dbReference type="AlphaFoldDB" id="A0A2H3BF86"/>
<reference evidence="2" key="1">
    <citation type="journal article" date="2017" name="Nat. Ecol. Evol.">
        <title>Genome expansion and lineage-specific genetic innovations in the forest pathogenic fungi Armillaria.</title>
        <authorList>
            <person name="Sipos G."/>
            <person name="Prasanna A.N."/>
            <person name="Walter M.C."/>
            <person name="O'Connor E."/>
            <person name="Balint B."/>
            <person name="Krizsan K."/>
            <person name="Kiss B."/>
            <person name="Hess J."/>
            <person name="Varga T."/>
            <person name="Slot J."/>
            <person name="Riley R."/>
            <person name="Boka B."/>
            <person name="Rigling D."/>
            <person name="Barry K."/>
            <person name="Lee J."/>
            <person name="Mihaltcheva S."/>
            <person name="LaButti K."/>
            <person name="Lipzen A."/>
            <person name="Waldron R."/>
            <person name="Moloney N.M."/>
            <person name="Sperisen C."/>
            <person name="Kredics L."/>
            <person name="Vagvoelgyi C."/>
            <person name="Patrignani A."/>
            <person name="Fitzpatrick D."/>
            <person name="Nagy I."/>
            <person name="Doyle S."/>
            <person name="Anderson J.B."/>
            <person name="Grigoriev I.V."/>
            <person name="Gueldener U."/>
            <person name="Muensterkoetter M."/>
            <person name="Nagy L.G."/>
        </authorList>
    </citation>
    <scope>NUCLEOTIDE SEQUENCE [LARGE SCALE GENOMIC DNA]</scope>
    <source>
        <strain evidence="2">28-4</strain>
    </source>
</reference>
<dbReference type="STRING" id="1076256.A0A2H3BF86"/>
<evidence type="ECO:0000313" key="1">
    <source>
        <dbReference type="EMBL" id="PBK69521.1"/>
    </source>
</evidence>
<dbReference type="Proteomes" id="UP000218334">
    <property type="component" value="Unassembled WGS sequence"/>
</dbReference>
<protein>
    <submittedName>
        <fullName evidence="1">Uncharacterized protein</fullName>
    </submittedName>
</protein>